<keyword evidence="3" id="KW-1185">Reference proteome</keyword>
<name>A0A6A6ILG6_9PLEO</name>
<dbReference type="AlphaFoldDB" id="A0A6A6ILG6"/>
<dbReference type="GeneID" id="54574730"/>
<protein>
    <submittedName>
        <fullName evidence="2">Uncharacterized protein</fullName>
    </submittedName>
</protein>
<feature type="compositionally biased region" description="Basic and acidic residues" evidence="1">
    <location>
        <begin position="199"/>
        <end position="208"/>
    </location>
</feature>
<dbReference type="RefSeq" id="XP_033685912.1">
    <property type="nucleotide sequence ID" value="XM_033821400.1"/>
</dbReference>
<evidence type="ECO:0000313" key="3">
    <source>
        <dbReference type="Proteomes" id="UP000800094"/>
    </source>
</evidence>
<sequence>MLLPDEFQAFLVVHLSNFIIPSISVITGDLRLENRPVSQGATSLWQMSSRLSYRSQPSHRKVVHENRPAQQNATAPLSSNRHPQAQDGAPQDPDRSRGIMEGSWLLSDPSTPERAGNAMLLDNRSHVEPPMSYCATAALDVIATSSLCYCEYAPYSIMRLVNMQPSQRLATHNQSRRPRAVISTRPGGSFHAASAVETAEGKREPPST</sequence>
<proteinExistence type="predicted"/>
<reference evidence="2" key="1">
    <citation type="journal article" date="2020" name="Stud. Mycol.">
        <title>101 Dothideomycetes genomes: a test case for predicting lifestyles and emergence of pathogens.</title>
        <authorList>
            <person name="Haridas S."/>
            <person name="Albert R."/>
            <person name="Binder M."/>
            <person name="Bloem J."/>
            <person name="Labutti K."/>
            <person name="Salamov A."/>
            <person name="Andreopoulos B."/>
            <person name="Baker S."/>
            <person name="Barry K."/>
            <person name="Bills G."/>
            <person name="Bluhm B."/>
            <person name="Cannon C."/>
            <person name="Castanera R."/>
            <person name="Culley D."/>
            <person name="Daum C."/>
            <person name="Ezra D."/>
            <person name="Gonzalez J."/>
            <person name="Henrissat B."/>
            <person name="Kuo A."/>
            <person name="Liang C."/>
            <person name="Lipzen A."/>
            <person name="Lutzoni F."/>
            <person name="Magnuson J."/>
            <person name="Mondo S."/>
            <person name="Nolan M."/>
            <person name="Ohm R."/>
            <person name="Pangilinan J."/>
            <person name="Park H.-J."/>
            <person name="Ramirez L."/>
            <person name="Alfaro M."/>
            <person name="Sun H."/>
            <person name="Tritt A."/>
            <person name="Yoshinaga Y."/>
            <person name="Zwiers L.-H."/>
            <person name="Turgeon B."/>
            <person name="Goodwin S."/>
            <person name="Spatafora J."/>
            <person name="Crous P."/>
            <person name="Grigoriev I."/>
        </authorList>
    </citation>
    <scope>NUCLEOTIDE SEQUENCE</scope>
    <source>
        <strain evidence="2">CBS 122368</strain>
    </source>
</reference>
<accession>A0A6A6ILG6</accession>
<organism evidence="2 3">
    <name type="scientific">Trematosphaeria pertusa</name>
    <dbReference type="NCBI Taxonomy" id="390896"/>
    <lineage>
        <taxon>Eukaryota</taxon>
        <taxon>Fungi</taxon>
        <taxon>Dikarya</taxon>
        <taxon>Ascomycota</taxon>
        <taxon>Pezizomycotina</taxon>
        <taxon>Dothideomycetes</taxon>
        <taxon>Pleosporomycetidae</taxon>
        <taxon>Pleosporales</taxon>
        <taxon>Massarineae</taxon>
        <taxon>Trematosphaeriaceae</taxon>
        <taxon>Trematosphaeria</taxon>
    </lineage>
</organism>
<dbReference type="EMBL" id="ML987193">
    <property type="protein sequence ID" value="KAF2250908.1"/>
    <property type="molecule type" value="Genomic_DNA"/>
</dbReference>
<feature type="region of interest" description="Disordered" evidence="1">
    <location>
        <begin position="169"/>
        <end position="208"/>
    </location>
</feature>
<dbReference type="Proteomes" id="UP000800094">
    <property type="component" value="Unassembled WGS sequence"/>
</dbReference>
<gene>
    <name evidence="2" type="ORF">BU26DRAFT_273328</name>
</gene>
<evidence type="ECO:0000256" key="1">
    <source>
        <dbReference type="SAM" id="MobiDB-lite"/>
    </source>
</evidence>
<evidence type="ECO:0000313" key="2">
    <source>
        <dbReference type="EMBL" id="KAF2250908.1"/>
    </source>
</evidence>
<feature type="compositionally biased region" description="Polar residues" evidence="1">
    <location>
        <begin position="68"/>
        <end position="83"/>
    </location>
</feature>
<feature type="region of interest" description="Disordered" evidence="1">
    <location>
        <begin position="56"/>
        <end position="116"/>
    </location>
</feature>